<reference evidence="7 8" key="1">
    <citation type="journal article" date="2021" name="Genome Biol.">
        <title>AFLAP: assembly-free linkage analysis pipeline using k-mers from genome sequencing data.</title>
        <authorList>
            <person name="Fletcher K."/>
            <person name="Zhang L."/>
            <person name="Gil J."/>
            <person name="Han R."/>
            <person name="Cavanaugh K."/>
            <person name="Michelmore R."/>
        </authorList>
    </citation>
    <scope>NUCLEOTIDE SEQUENCE [LARGE SCALE GENOMIC DNA]</scope>
    <source>
        <strain evidence="7 8">SF5</strain>
    </source>
</reference>
<dbReference type="PANTHER" id="PTHR12385">
    <property type="entry name" value="CHOLINE TRANSPORTER-LIKE (SLC FAMILY 44)"/>
    <property type="match status" value="1"/>
</dbReference>
<evidence type="ECO:0000256" key="1">
    <source>
        <dbReference type="ARBA" id="ARBA00004141"/>
    </source>
</evidence>
<dbReference type="GeneID" id="94346773"/>
<dbReference type="Pfam" id="PF04515">
    <property type="entry name" value="Choline_transpo"/>
    <property type="match status" value="1"/>
</dbReference>
<dbReference type="Proteomes" id="UP000294530">
    <property type="component" value="Unassembled WGS sequence"/>
</dbReference>
<dbReference type="GO" id="GO:0022857">
    <property type="term" value="F:transmembrane transporter activity"/>
    <property type="evidence" value="ECO:0007669"/>
    <property type="project" value="UniProtKB-UniRule"/>
</dbReference>
<feature type="transmembrane region" description="Helical" evidence="6">
    <location>
        <begin position="377"/>
        <end position="410"/>
    </location>
</feature>
<feature type="transmembrane region" description="Helical" evidence="6">
    <location>
        <begin position="342"/>
        <end position="365"/>
    </location>
</feature>
<protein>
    <recommendedName>
        <fullName evidence="6">Choline transporter-like protein</fullName>
    </recommendedName>
</protein>
<feature type="transmembrane region" description="Helical" evidence="6">
    <location>
        <begin position="241"/>
        <end position="262"/>
    </location>
</feature>
<feature type="transmembrane region" description="Helical" evidence="6">
    <location>
        <begin position="58"/>
        <end position="78"/>
    </location>
</feature>
<dbReference type="AlphaFoldDB" id="A0A976IBN1"/>
<comment type="subcellular location">
    <subcellularLocation>
        <location evidence="6">Cell membrane</location>
        <topology evidence="6">Multi-pass membrane protein</topology>
    </subcellularLocation>
    <subcellularLocation>
        <location evidence="1">Membrane</location>
        <topology evidence="1">Multi-pass membrane protein</topology>
    </subcellularLocation>
</comment>
<keyword evidence="5 6" id="KW-0472">Membrane</keyword>
<gene>
    <name evidence="7" type="ORF">CCR75_003005</name>
</gene>
<dbReference type="OrthoDB" id="44736at2759"/>
<proteinExistence type="inferred from homology"/>
<dbReference type="KEGG" id="blac:94346773"/>
<feature type="transmembrane region" description="Helical" evidence="6">
    <location>
        <begin position="90"/>
        <end position="111"/>
    </location>
</feature>
<feature type="transmembrane region" description="Helical" evidence="6">
    <location>
        <begin position="132"/>
        <end position="160"/>
    </location>
</feature>
<dbReference type="EMBL" id="SHOA02000013">
    <property type="protein sequence ID" value="TDH65671.1"/>
    <property type="molecule type" value="Genomic_DNA"/>
</dbReference>
<evidence type="ECO:0000313" key="8">
    <source>
        <dbReference type="Proteomes" id="UP000294530"/>
    </source>
</evidence>
<comment type="similarity">
    <text evidence="2 6">Belongs to the CTL (choline transporter-like) family.</text>
</comment>
<dbReference type="PANTHER" id="PTHR12385:SF4">
    <property type="entry name" value="PROTEIN PNS1"/>
    <property type="match status" value="1"/>
</dbReference>
<feature type="transmembrane region" description="Helical" evidence="6">
    <location>
        <begin position="180"/>
        <end position="201"/>
    </location>
</feature>
<evidence type="ECO:0000313" key="7">
    <source>
        <dbReference type="EMBL" id="TDH65671.1"/>
    </source>
</evidence>
<evidence type="ECO:0000256" key="2">
    <source>
        <dbReference type="ARBA" id="ARBA00007168"/>
    </source>
</evidence>
<name>A0A976IBN1_BRELC</name>
<feature type="transmembrane region" description="Helical" evidence="6">
    <location>
        <begin position="29"/>
        <end position="51"/>
    </location>
</feature>
<evidence type="ECO:0000256" key="4">
    <source>
        <dbReference type="ARBA" id="ARBA00022989"/>
    </source>
</evidence>
<accession>A0A976IBN1</accession>
<evidence type="ECO:0000256" key="5">
    <source>
        <dbReference type="ARBA" id="ARBA00023136"/>
    </source>
</evidence>
<evidence type="ECO:0000256" key="6">
    <source>
        <dbReference type="RuleBase" id="RU368066"/>
    </source>
</evidence>
<dbReference type="InterPro" id="IPR007603">
    <property type="entry name" value="Choline_transptr-like"/>
</dbReference>
<evidence type="ECO:0000256" key="3">
    <source>
        <dbReference type="ARBA" id="ARBA00022692"/>
    </source>
</evidence>
<dbReference type="GO" id="GO:0005886">
    <property type="term" value="C:plasma membrane"/>
    <property type="evidence" value="ECO:0007669"/>
    <property type="project" value="UniProtKB-SubCell"/>
</dbReference>
<organism evidence="7 8">
    <name type="scientific">Bremia lactucae</name>
    <name type="common">Lettuce downy mildew</name>
    <dbReference type="NCBI Taxonomy" id="4779"/>
    <lineage>
        <taxon>Eukaryota</taxon>
        <taxon>Sar</taxon>
        <taxon>Stramenopiles</taxon>
        <taxon>Oomycota</taxon>
        <taxon>Peronosporomycetes</taxon>
        <taxon>Peronosporales</taxon>
        <taxon>Peronosporaceae</taxon>
        <taxon>Bremia</taxon>
    </lineage>
</organism>
<keyword evidence="3 6" id="KW-0812">Transmembrane</keyword>
<keyword evidence="8" id="KW-1185">Reference proteome</keyword>
<dbReference type="RefSeq" id="XP_067815170.1">
    <property type="nucleotide sequence ID" value="XM_067961102.1"/>
</dbReference>
<comment type="caution">
    <text evidence="7">The sequence shown here is derived from an EMBL/GenBank/DDBJ whole genome shotgun (WGS) entry which is preliminary data.</text>
</comment>
<comment type="function">
    <text evidence="6">Choline transporter.</text>
</comment>
<feature type="transmembrane region" description="Helical" evidence="6">
    <location>
        <begin position="208"/>
        <end position="235"/>
    </location>
</feature>
<sequence>MVVFAAKYGGDFISATNVDGLLESSGVNLMLRIVGLSAFASAGMSFVWMAVIMLLAEVVIWVALITVVFLNIAIAFIFTKKAYNSDFYWYLWPSVVFGLLALLISCYACFIHKRIKFAAAHLQVAGHAIFHLPMMLFVALVMVCIQIGWAVLWVLGSLGILFHRNGLKLERTCMATKCELIFNSTATLGVLCVILFIYFWITCVFRNIIGVTTAGTIAAWMNPINTSCITMKAWLRALTQNLGSICLGSLSVAVLETIVLILRVVAWLAGHSGNCCLSCLLSCVSSIVSSIESWIEVFNQFAYSYVGCYGYSFMTASRRVYQLFKSKGWSAIVNDELMGCMFWLSNFIIGFVTACVGVQTIGSIYSIRVAIYAYPHGFVAFFCFLVGFSINYVLMAVVASAVTTIFVLWAEDPHIWQLTRPKHYETLHEAWLQNYPDEYNYGYGKQGSVSICDCTPCPI</sequence>
<keyword evidence="4 6" id="KW-1133">Transmembrane helix</keyword>